<dbReference type="Proteomes" id="UP000620596">
    <property type="component" value="Unassembled WGS sequence"/>
</dbReference>
<organism evidence="5 6">
    <name type="scientific">Polaromonas eurypsychrophila</name>
    <dbReference type="NCBI Taxonomy" id="1614635"/>
    <lineage>
        <taxon>Bacteria</taxon>
        <taxon>Pseudomonadati</taxon>
        <taxon>Pseudomonadota</taxon>
        <taxon>Betaproteobacteria</taxon>
        <taxon>Burkholderiales</taxon>
        <taxon>Comamonadaceae</taxon>
        <taxon>Polaromonas</taxon>
    </lineage>
</organism>
<name>A0A916SN15_9BURK</name>
<dbReference type="Gene3D" id="3.90.220.20">
    <property type="entry name" value="DNA methylase specificity domains"/>
    <property type="match status" value="2"/>
</dbReference>
<comment type="caution">
    <text evidence="5">The sequence shown here is derived from an EMBL/GenBank/DDBJ whole genome shotgun (WGS) entry which is preliminary data.</text>
</comment>
<keyword evidence="5" id="KW-0255">Endonuclease</keyword>
<keyword evidence="2" id="KW-0680">Restriction system</keyword>
<dbReference type="InterPro" id="IPR052021">
    <property type="entry name" value="Type-I_RS_S_subunit"/>
</dbReference>
<dbReference type="InterPro" id="IPR044946">
    <property type="entry name" value="Restrct_endonuc_typeI_TRD_sf"/>
</dbReference>
<keyword evidence="5" id="KW-0540">Nuclease</keyword>
<dbReference type="GO" id="GO:0004519">
    <property type="term" value="F:endonuclease activity"/>
    <property type="evidence" value="ECO:0007669"/>
    <property type="project" value="UniProtKB-KW"/>
</dbReference>
<dbReference type="CDD" id="cd16961">
    <property type="entry name" value="RMtype1_S_TRD-CR_like"/>
    <property type="match status" value="1"/>
</dbReference>
<dbReference type="SUPFAM" id="SSF116734">
    <property type="entry name" value="DNA methylase specificity domain"/>
    <property type="match status" value="2"/>
</dbReference>
<evidence type="ECO:0000259" key="4">
    <source>
        <dbReference type="Pfam" id="PF01420"/>
    </source>
</evidence>
<accession>A0A916SN15</accession>
<dbReference type="PANTHER" id="PTHR30408:SF12">
    <property type="entry name" value="TYPE I RESTRICTION ENZYME MJAVIII SPECIFICITY SUBUNIT"/>
    <property type="match status" value="1"/>
</dbReference>
<dbReference type="PANTHER" id="PTHR30408">
    <property type="entry name" value="TYPE-1 RESTRICTION ENZYME ECOKI SPECIFICITY PROTEIN"/>
    <property type="match status" value="1"/>
</dbReference>
<keyword evidence="6" id="KW-1185">Reference proteome</keyword>
<dbReference type="EMBL" id="BMIG01000012">
    <property type="protein sequence ID" value="GGB07147.1"/>
    <property type="molecule type" value="Genomic_DNA"/>
</dbReference>
<evidence type="ECO:0000256" key="3">
    <source>
        <dbReference type="ARBA" id="ARBA00023125"/>
    </source>
</evidence>
<gene>
    <name evidence="5" type="ORF">GCM10011496_30060</name>
</gene>
<comment type="similarity">
    <text evidence="1">Belongs to the type-I restriction system S methylase family.</text>
</comment>
<dbReference type="Pfam" id="PF01420">
    <property type="entry name" value="Methylase_S"/>
    <property type="match status" value="2"/>
</dbReference>
<evidence type="ECO:0000256" key="2">
    <source>
        <dbReference type="ARBA" id="ARBA00022747"/>
    </source>
</evidence>
<evidence type="ECO:0000313" key="6">
    <source>
        <dbReference type="Proteomes" id="UP000620596"/>
    </source>
</evidence>
<dbReference type="CDD" id="cd17266">
    <property type="entry name" value="RMtype1_S_Sau1132ORF3780P-TRD2-CR2_like"/>
    <property type="match status" value="1"/>
</dbReference>
<reference evidence="5" key="1">
    <citation type="journal article" date="2014" name="Int. J. Syst. Evol. Microbiol.">
        <title>Complete genome sequence of Corynebacterium casei LMG S-19264T (=DSM 44701T), isolated from a smear-ripened cheese.</title>
        <authorList>
            <consortium name="US DOE Joint Genome Institute (JGI-PGF)"/>
            <person name="Walter F."/>
            <person name="Albersmeier A."/>
            <person name="Kalinowski J."/>
            <person name="Ruckert C."/>
        </authorList>
    </citation>
    <scope>NUCLEOTIDE SEQUENCE</scope>
    <source>
        <strain evidence="5">CGMCC 1.15322</strain>
    </source>
</reference>
<dbReference type="GO" id="GO:0003677">
    <property type="term" value="F:DNA binding"/>
    <property type="evidence" value="ECO:0007669"/>
    <property type="project" value="UniProtKB-KW"/>
</dbReference>
<dbReference type="RefSeq" id="WP_188709330.1">
    <property type="nucleotide sequence ID" value="NZ_BMIG01000012.1"/>
</dbReference>
<proteinExistence type="inferred from homology"/>
<reference evidence="5" key="2">
    <citation type="submission" date="2020-09" db="EMBL/GenBank/DDBJ databases">
        <authorList>
            <person name="Sun Q."/>
            <person name="Zhou Y."/>
        </authorList>
    </citation>
    <scope>NUCLEOTIDE SEQUENCE</scope>
    <source>
        <strain evidence="5">CGMCC 1.15322</strain>
    </source>
</reference>
<feature type="domain" description="Type I restriction modification DNA specificity" evidence="4">
    <location>
        <begin position="20"/>
        <end position="160"/>
    </location>
</feature>
<feature type="domain" description="Type I restriction modification DNA specificity" evidence="4">
    <location>
        <begin position="258"/>
        <end position="364"/>
    </location>
</feature>
<dbReference type="AlphaFoldDB" id="A0A916SN15"/>
<sequence>MKPYASYKPSGVSWLGGDIPSQWLSKRIKHVTAMRSGEGITAEAIDESGTYPVYGGNGIRGFTVEKTHSGEFVLVGRQGALCGNVHYVVGDFWASEHAVVSTLYAGDNPRWATYMLEFMNLGQYSLAAAQPGLAVDTIQQLKLPVPPPDEQQVITDYLDVETVRIDTLIHEKDELIGLLKEARASVIDRAVQPRQTKAAPLKRYVKGIATGPFGSALHSEDYVSGGAFLINPTHIVLGKLAPDADVSLSNETARALSVYRFKAGDIVVGRRGEMGRCAVVPDDGEAYYCGTGCLMLFPDTSKVVPSYLAMVISSTPSKDWLSLESVGSTMENLNSEILARLPCFIPCIDEQIFLLEQIQTEIAAFDNLLTYVHDEITLLKELRAATIADAVLGRVDVRTAPKQ</sequence>
<keyword evidence="5" id="KW-0378">Hydrolase</keyword>
<evidence type="ECO:0000256" key="1">
    <source>
        <dbReference type="ARBA" id="ARBA00010923"/>
    </source>
</evidence>
<evidence type="ECO:0000313" key="5">
    <source>
        <dbReference type="EMBL" id="GGB07147.1"/>
    </source>
</evidence>
<keyword evidence="3" id="KW-0238">DNA-binding</keyword>
<dbReference type="GO" id="GO:0009307">
    <property type="term" value="P:DNA restriction-modification system"/>
    <property type="evidence" value="ECO:0007669"/>
    <property type="project" value="UniProtKB-KW"/>
</dbReference>
<dbReference type="InterPro" id="IPR000055">
    <property type="entry name" value="Restrct_endonuc_typeI_TRD"/>
</dbReference>
<protein>
    <submittedName>
        <fullName evidence="5">Restriction endonuclease S</fullName>
    </submittedName>
</protein>